<feature type="compositionally biased region" description="Basic and acidic residues" evidence="6">
    <location>
        <begin position="260"/>
        <end position="269"/>
    </location>
</feature>
<evidence type="ECO:0000256" key="4">
    <source>
        <dbReference type="ARBA" id="ARBA00022741"/>
    </source>
</evidence>
<sequence length="720" mass="81101">MSRFNDIIAVLRGLESVTRALALRQEAQFRVFWSNSSLRKTGQGVNDQLGAVVTNAADQQAVFQNIQETLEGIKDTASIIGSKLGKKEEKCNDDFEAFSENIGSLTDESVISELLDKTPKFADDYVAFTGLDQKSSHSQSDAAFHYDSTVPKFTAESLTKMEKEHLHQQKEKHSTVVEEANQNLSSVEESKAPVSSSSSKPTKSSNSLEKLSQSKSEKANKTANVSPEPFASQQSTAIAFENVLKETKSSKKSSKYQQKLSERAKERKVPSSRVGRVMNYGGLAAGLGMGALAEVTKRFVAGKDDKKKLEASAILDSTSNPFLSEANAERIVNKLCQVRGAALKLGQMLSILDNTMINPELAKIFDRVRQSADFMPAWQMEKVMKKELGSDWRDKLAEFDPKPFAAASIGQVHRGRLHDGREVAIKIQYPGVGKSINSDIDNLMFVLNFWKILPKGLYVEEFVQQARIELAWEVDYYREAKYAKIFRDDLLNDEVFYVPEVIPELSSKEVITSELIDGVPLDQAVDMDQDTRNHICKNILRLCLHELYELRLMQPDPNWSNFFFNPTTGKIYLLDFGATRKYDTEFVDSYIRIIKAAGEGDREGVLEWSKKIGFLTGYESKVMEDAHTDTVLILGEAFNSAEPFDFATQSTTHRVRNILPVMLDHRLSPPPEQTYSLHRKMSGAFLLCTKLRAKIQCKEMFDKIWDNYKFEEYEKDAFGA</sequence>
<dbReference type="PANTHER" id="PTHR43851:SF3">
    <property type="entry name" value="COENZYME Q8"/>
    <property type="match status" value="1"/>
</dbReference>
<accession>A0A1S3KAK2</accession>
<dbReference type="CDD" id="cd13970">
    <property type="entry name" value="ABC1_ADCK3"/>
    <property type="match status" value="1"/>
</dbReference>
<keyword evidence="3" id="KW-0808">Transferase</keyword>
<evidence type="ECO:0000256" key="2">
    <source>
        <dbReference type="ARBA" id="ARBA00009670"/>
    </source>
</evidence>
<reference evidence="9" key="1">
    <citation type="submission" date="2025-08" db="UniProtKB">
        <authorList>
            <consortium name="RefSeq"/>
        </authorList>
    </citation>
    <scope>IDENTIFICATION</scope>
    <source>
        <tissue evidence="9">Gonads</tissue>
    </source>
</reference>
<dbReference type="RefSeq" id="XP_013419650.1">
    <property type="nucleotide sequence ID" value="XM_013564196.2"/>
</dbReference>
<comment type="pathway">
    <text evidence="1">Cofactor biosynthesis; ubiquinone biosynthesis.</text>
</comment>
<dbReference type="PANTHER" id="PTHR43851">
    <property type="match status" value="1"/>
</dbReference>
<feature type="compositionally biased region" description="Polar residues" evidence="6">
    <location>
        <begin position="221"/>
        <end position="230"/>
    </location>
</feature>
<evidence type="ECO:0000313" key="9">
    <source>
        <dbReference type="RefSeq" id="XP_013419650.1"/>
    </source>
</evidence>
<evidence type="ECO:0000256" key="5">
    <source>
        <dbReference type="ARBA" id="ARBA00022840"/>
    </source>
</evidence>
<feature type="domain" description="ABC1 atypical kinase-like" evidence="7">
    <location>
        <begin position="368"/>
        <end position="607"/>
    </location>
</feature>
<feature type="region of interest" description="Disordered" evidence="6">
    <location>
        <begin position="162"/>
        <end position="230"/>
    </location>
</feature>
<evidence type="ECO:0000256" key="6">
    <source>
        <dbReference type="SAM" id="MobiDB-lite"/>
    </source>
</evidence>
<dbReference type="Pfam" id="PF03109">
    <property type="entry name" value="ABC1"/>
    <property type="match status" value="1"/>
</dbReference>
<dbReference type="InterPro" id="IPR034646">
    <property type="entry name" value="ADCK3_dom"/>
</dbReference>
<dbReference type="GO" id="GO:0016301">
    <property type="term" value="F:kinase activity"/>
    <property type="evidence" value="ECO:0007669"/>
    <property type="project" value="UniProtKB-KW"/>
</dbReference>
<dbReference type="GO" id="GO:0005524">
    <property type="term" value="F:ATP binding"/>
    <property type="evidence" value="ECO:0007669"/>
    <property type="project" value="UniProtKB-KW"/>
</dbReference>
<dbReference type="SUPFAM" id="SSF56112">
    <property type="entry name" value="Protein kinase-like (PK-like)"/>
    <property type="match status" value="1"/>
</dbReference>
<evidence type="ECO:0000256" key="1">
    <source>
        <dbReference type="ARBA" id="ARBA00004749"/>
    </source>
</evidence>
<feature type="compositionally biased region" description="Basic and acidic residues" evidence="6">
    <location>
        <begin position="162"/>
        <end position="176"/>
    </location>
</feature>
<dbReference type="AlphaFoldDB" id="A0A1S3KAK2"/>
<dbReference type="InterPro" id="IPR051409">
    <property type="entry name" value="Atypical_kinase_ADCK"/>
</dbReference>
<proteinExistence type="inferred from homology"/>
<feature type="compositionally biased region" description="Low complexity" evidence="6">
    <location>
        <begin position="192"/>
        <end position="214"/>
    </location>
</feature>
<keyword evidence="5" id="KW-0067">ATP-binding</keyword>
<feature type="region of interest" description="Disordered" evidence="6">
    <location>
        <begin position="249"/>
        <end position="272"/>
    </location>
</feature>
<dbReference type="InterPro" id="IPR011009">
    <property type="entry name" value="Kinase-like_dom_sf"/>
</dbReference>
<name>A0A1S3KAK2_LINAN</name>
<dbReference type="OrthoDB" id="201153at2759"/>
<dbReference type="GO" id="GO:0006744">
    <property type="term" value="P:ubiquinone biosynthetic process"/>
    <property type="evidence" value="ECO:0007669"/>
    <property type="project" value="TreeGrafter"/>
</dbReference>
<evidence type="ECO:0000256" key="3">
    <source>
        <dbReference type="ARBA" id="ARBA00022679"/>
    </source>
</evidence>
<keyword evidence="8" id="KW-1185">Reference proteome</keyword>
<gene>
    <name evidence="9" type="primary">LOC106180252</name>
</gene>
<protein>
    <submittedName>
        <fullName evidence="9">Atypical kinase COQ8A, mitochondrial isoform X2</fullName>
    </submittedName>
</protein>
<evidence type="ECO:0000259" key="7">
    <source>
        <dbReference type="Pfam" id="PF03109"/>
    </source>
</evidence>
<dbReference type="GeneID" id="106180252"/>
<keyword evidence="4" id="KW-0547">Nucleotide-binding</keyword>
<dbReference type="InterPro" id="IPR004147">
    <property type="entry name" value="ABC1_dom"/>
</dbReference>
<keyword evidence="9" id="KW-0418">Kinase</keyword>
<organism evidence="8 9">
    <name type="scientific">Lingula anatina</name>
    <name type="common">Brachiopod</name>
    <name type="synonym">Lingula unguis</name>
    <dbReference type="NCBI Taxonomy" id="7574"/>
    <lineage>
        <taxon>Eukaryota</taxon>
        <taxon>Metazoa</taxon>
        <taxon>Spiralia</taxon>
        <taxon>Lophotrochozoa</taxon>
        <taxon>Brachiopoda</taxon>
        <taxon>Linguliformea</taxon>
        <taxon>Lingulata</taxon>
        <taxon>Lingulida</taxon>
        <taxon>Linguloidea</taxon>
        <taxon>Lingulidae</taxon>
        <taxon>Lingula</taxon>
    </lineage>
</organism>
<evidence type="ECO:0000313" key="8">
    <source>
        <dbReference type="Proteomes" id="UP000085678"/>
    </source>
</evidence>
<dbReference type="Proteomes" id="UP000085678">
    <property type="component" value="Unplaced"/>
</dbReference>
<comment type="similarity">
    <text evidence="2">Belongs to the protein kinase superfamily. ADCK protein kinase family.</text>
</comment>